<protein>
    <submittedName>
        <fullName evidence="1">Uncharacterized protein</fullName>
    </submittedName>
</protein>
<sequence>MQFNYEDDNAMYEMHLQRGLVSPLPAPPQFFHSGSRSAFSANPSYVSTVSYAKPVPLRQTAKMPSPMSYAMPEEEALAVSALLSVKNGSAPISTCNNADMNKRQRIAIVSPTTAPDQAPASIPLKKRKVEMDDEMFFPVLALEEPPKTLALPTDTGNVNLLHQKVRSSYLEIFQVKDDEYDPKYRGKGAYRGRIGLRCKFCAHQASEELQSGSLFFPKDDYDGLYRGVCAWQRTHFMACMQIPDEVKLEYKSLKEMSKTRGRKVYWKTSANEIGLVNAVGKPGIVYQSTKN</sequence>
<reference evidence="1 2" key="1">
    <citation type="journal article" date="2021" name="Sci. Rep.">
        <title>The genome of the diatom Chaetoceros tenuissimus carries an ancient integrated fragment of an extant virus.</title>
        <authorList>
            <person name="Hongo Y."/>
            <person name="Kimura K."/>
            <person name="Takaki Y."/>
            <person name="Yoshida Y."/>
            <person name="Baba S."/>
            <person name="Kobayashi G."/>
            <person name="Nagasaki K."/>
            <person name="Hano T."/>
            <person name="Tomaru Y."/>
        </authorList>
    </citation>
    <scope>NUCLEOTIDE SEQUENCE [LARGE SCALE GENOMIC DNA]</scope>
    <source>
        <strain evidence="1 2">NIES-3715</strain>
    </source>
</reference>
<comment type="caution">
    <text evidence="1">The sequence shown here is derived from an EMBL/GenBank/DDBJ whole genome shotgun (WGS) entry which is preliminary data.</text>
</comment>
<dbReference type="Proteomes" id="UP001054902">
    <property type="component" value="Unassembled WGS sequence"/>
</dbReference>
<organism evidence="1 2">
    <name type="scientific">Chaetoceros tenuissimus</name>
    <dbReference type="NCBI Taxonomy" id="426638"/>
    <lineage>
        <taxon>Eukaryota</taxon>
        <taxon>Sar</taxon>
        <taxon>Stramenopiles</taxon>
        <taxon>Ochrophyta</taxon>
        <taxon>Bacillariophyta</taxon>
        <taxon>Coscinodiscophyceae</taxon>
        <taxon>Chaetocerotophycidae</taxon>
        <taxon>Chaetocerotales</taxon>
        <taxon>Chaetocerotaceae</taxon>
        <taxon>Chaetoceros</taxon>
    </lineage>
</organism>
<dbReference type="EMBL" id="BLLK01000075">
    <property type="protein sequence ID" value="GFH62004.1"/>
    <property type="molecule type" value="Genomic_DNA"/>
</dbReference>
<accession>A0AAD3DCM6</accession>
<evidence type="ECO:0000313" key="1">
    <source>
        <dbReference type="EMBL" id="GFH62004.1"/>
    </source>
</evidence>
<name>A0AAD3DCM6_9STRA</name>
<keyword evidence="2" id="KW-1185">Reference proteome</keyword>
<gene>
    <name evidence="1" type="ORF">CTEN210_18480</name>
</gene>
<dbReference type="AlphaFoldDB" id="A0AAD3DCM6"/>
<evidence type="ECO:0000313" key="2">
    <source>
        <dbReference type="Proteomes" id="UP001054902"/>
    </source>
</evidence>
<proteinExistence type="predicted"/>